<dbReference type="EMBL" id="BDRX01000052">
    <property type="protein sequence ID" value="GBF94457.1"/>
    <property type="molecule type" value="Genomic_DNA"/>
</dbReference>
<gene>
    <name evidence="2" type="ORF">Rsub_06991</name>
</gene>
<evidence type="ECO:0000313" key="2">
    <source>
        <dbReference type="EMBL" id="GBF94457.1"/>
    </source>
</evidence>
<name>A0A2V0PBB1_9CHLO</name>
<reference evidence="2 3" key="1">
    <citation type="journal article" date="2018" name="Sci. Rep.">
        <title>Raphidocelis subcapitata (=Pseudokirchneriella subcapitata) provides an insight into genome evolution and environmental adaptations in the Sphaeropleales.</title>
        <authorList>
            <person name="Suzuki S."/>
            <person name="Yamaguchi H."/>
            <person name="Nakajima N."/>
            <person name="Kawachi M."/>
        </authorList>
    </citation>
    <scope>NUCLEOTIDE SEQUENCE [LARGE SCALE GENOMIC DNA]</scope>
    <source>
        <strain evidence="2 3">NIES-35</strain>
    </source>
</reference>
<dbReference type="Gene3D" id="2.30.180.10">
    <property type="entry name" value="FAS1 domain"/>
    <property type="match status" value="1"/>
</dbReference>
<dbReference type="AlphaFoldDB" id="A0A2V0PBB1"/>
<comment type="caution">
    <text evidence="2">The sequence shown here is derived from an EMBL/GenBank/DDBJ whole genome shotgun (WGS) entry which is preliminary data.</text>
</comment>
<dbReference type="InParanoid" id="A0A2V0PBB1"/>
<dbReference type="Proteomes" id="UP000247498">
    <property type="component" value="Unassembled WGS sequence"/>
</dbReference>
<dbReference type="InterPro" id="IPR036378">
    <property type="entry name" value="FAS1_dom_sf"/>
</dbReference>
<organism evidence="2 3">
    <name type="scientific">Raphidocelis subcapitata</name>
    <dbReference type="NCBI Taxonomy" id="307507"/>
    <lineage>
        <taxon>Eukaryota</taxon>
        <taxon>Viridiplantae</taxon>
        <taxon>Chlorophyta</taxon>
        <taxon>core chlorophytes</taxon>
        <taxon>Chlorophyceae</taxon>
        <taxon>CS clade</taxon>
        <taxon>Sphaeropleales</taxon>
        <taxon>Selenastraceae</taxon>
        <taxon>Raphidocelis</taxon>
    </lineage>
</organism>
<proteinExistence type="predicted"/>
<evidence type="ECO:0000313" key="3">
    <source>
        <dbReference type="Proteomes" id="UP000247498"/>
    </source>
</evidence>
<accession>A0A2V0PBB1</accession>
<dbReference type="Pfam" id="PF02469">
    <property type="entry name" value="Fasciclin"/>
    <property type="match status" value="1"/>
</dbReference>
<dbReference type="InterPro" id="IPR000782">
    <property type="entry name" value="FAS1_domain"/>
</dbReference>
<dbReference type="SUPFAM" id="SSF82153">
    <property type="entry name" value="FAS1 domain"/>
    <property type="match status" value="1"/>
</dbReference>
<dbReference type="OrthoDB" id="544570at2759"/>
<sequence length="90" mass="9378">MSILINALPRADLNPTIADPNFKATILAPTNRAFEAALLKLKLTPKQGAGTMFVGASETAKIVAADIAAGQSVIHVVDTVLLPPTKPSQM</sequence>
<evidence type="ECO:0000259" key="1">
    <source>
        <dbReference type="Pfam" id="PF02469"/>
    </source>
</evidence>
<protein>
    <recommendedName>
        <fullName evidence="1">FAS1 domain-containing protein</fullName>
    </recommendedName>
</protein>
<keyword evidence="3" id="KW-1185">Reference proteome</keyword>
<feature type="domain" description="FAS1" evidence="1">
    <location>
        <begin position="48"/>
        <end position="83"/>
    </location>
</feature>